<dbReference type="Proteomes" id="UP000186141">
    <property type="component" value="Unassembled WGS sequence"/>
</dbReference>
<evidence type="ECO:0000313" key="3">
    <source>
        <dbReference type="Proteomes" id="UP000186141"/>
    </source>
</evidence>
<proteinExistence type="predicted"/>
<dbReference type="InterPro" id="IPR049221">
    <property type="entry name" value="DUF6869"/>
</dbReference>
<feature type="domain" description="DUF6869" evidence="1">
    <location>
        <begin position="43"/>
        <end position="147"/>
    </location>
</feature>
<name>A0A1N7P0B7_9RHOB</name>
<dbReference type="Pfam" id="PF21746">
    <property type="entry name" value="DUF6869"/>
    <property type="match status" value="1"/>
</dbReference>
<accession>A0A1N7P0B7</accession>
<gene>
    <name evidence="2" type="ORF">SAMN05421774_104289</name>
</gene>
<dbReference type="AlphaFoldDB" id="A0A1N7P0B7"/>
<evidence type="ECO:0000259" key="1">
    <source>
        <dbReference type="Pfam" id="PF21746"/>
    </source>
</evidence>
<keyword evidence="3" id="KW-1185">Reference proteome</keyword>
<organism evidence="2 3">
    <name type="scientific">Gemmobacter megaterium</name>
    <dbReference type="NCBI Taxonomy" id="1086013"/>
    <lineage>
        <taxon>Bacteria</taxon>
        <taxon>Pseudomonadati</taxon>
        <taxon>Pseudomonadota</taxon>
        <taxon>Alphaproteobacteria</taxon>
        <taxon>Rhodobacterales</taxon>
        <taxon>Paracoccaceae</taxon>
        <taxon>Gemmobacter</taxon>
    </lineage>
</organism>
<sequence length="158" mass="16579">MSAIPRDLVAEALGVAPDALPPGDLPVARFAERWMGWLRATQSAEAPESHAEFWTFALFGALARHAPDLCLDAVLGCLALATSAEEAALIAAGPLEDVITANGSRVIERIEHEAARSPRFRYALTGVWADGSAGTPLWQRIEAARSGPGLDSGAPLPG</sequence>
<dbReference type="OrthoDB" id="7855356at2"/>
<dbReference type="EMBL" id="FTOT01000004">
    <property type="protein sequence ID" value="SIT04001.1"/>
    <property type="molecule type" value="Genomic_DNA"/>
</dbReference>
<dbReference type="RefSeq" id="WP_076531612.1">
    <property type="nucleotide sequence ID" value="NZ_BMEH01000004.1"/>
</dbReference>
<evidence type="ECO:0000313" key="2">
    <source>
        <dbReference type="EMBL" id="SIT04001.1"/>
    </source>
</evidence>
<reference evidence="2 3" key="1">
    <citation type="submission" date="2017-01" db="EMBL/GenBank/DDBJ databases">
        <authorList>
            <person name="Mah S.A."/>
            <person name="Swanson W.J."/>
            <person name="Moy G.W."/>
            <person name="Vacquier V.D."/>
        </authorList>
    </citation>
    <scope>NUCLEOTIDE SEQUENCE [LARGE SCALE GENOMIC DNA]</scope>
    <source>
        <strain evidence="2 3">DSM 26375</strain>
    </source>
</reference>
<protein>
    <recommendedName>
        <fullName evidence="1">DUF6869 domain-containing protein</fullName>
    </recommendedName>
</protein>